<evidence type="ECO:0000256" key="1">
    <source>
        <dbReference type="ARBA" id="ARBA00004308"/>
    </source>
</evidence>
<evidence type="ECO:0000313" key="8">
    <source>
        <dbReference type="EMBL" id="SLM48575.1"/>
    </source>
</evidence>
<dbReference type="CDD" id="cd13553">
    <property type="entry name" value="PBP2_NrtA_CpmA_like"/>
    <property type="match status" value="1"/>
</dbReference>
<evidence type="ECO:0000256" key="2">
    <source>
        <dbReference type="ARBA" id="ARBA00022448"/>
    </source>
</evidence>
<dbReference type="GO" id="GO:0012505">
    <property type="term" value="C:endomembrane system"/>
    <property type="evidence" value="ECO:0007669"/>
    <property type="project" value="UniProtKB-SubCell"/>
</dbReference>
<evidence type="ECO:0000256" key="5">
    <source>
        <dbReference type="ARBA" id="ARBA00022729"/>
    </source>
</evidence>
<evidence type="ECO:0000256" key="4">
    <source>
        <dbReference type="ARBA" id="ARBA00022519"/>
    </source>
</evidence>
<evidence type="ECO:0000313" key="9">
    <source>
        <dbReference type="Proteomes" id="UP000192042"/>
    </source>
</evidence>
<dbReference type="Gene3D" id="3.40.190.10">
    <property type="entry name" value="Periplasmic binding protein-like II"/>
    <property type="match status" value="2"/>
</dbReference>
<evidence type="ECO:0000256" key="6">
    <source>
        <dbReference type="ARBA" id="ARBA00023136"/>
    </source>
</evidence>
<dbReference type="SUPFAM" id="SSF53850">
    <property type="entry name" value="Periplasmic binding protein-like II"/>
    <property type="match status" value="1"/>
</dbReference>
<accession>A0A1W1I6H4</accession>
<organism evidence="8 9">
    <name type="scientific">Nitrospira japonica</name>
    <dbReference type="NCBI Taxonomy" id="1325564"/>
    <lineage>
        <taxon>Bacteria</taxon>
        <taxon>Pseudomonadati</taxon>
        <taxon>Nitrospirota</taxon>
        <taxon>Nitrospiria</taxon>
        <taxon>Nitrospirales</taxon>
        <taxon>Nitrospiraceae</taxon>
        <taxon>Nitrospira</taxon>
    </lineage>
</organism>
<dbReference type="InterPro" id="IPR044527">
    <property type="entry name" value="NrtA/CpmA_ABC-bd_dom"/>
</dbReference>
<dbReference type="PANTHER" id="PTHR30024:SF7">
    <property type="entry name" value="NITRATE_NITRITE BINDING PROTEIN NRTA"/>
    <property type="match status" value="1"/>
</dbReference>
<evidence type="ECO:0000256" key="7">
    <source>
        <dbReference type="SAM" id="MobiDB-lite"/>
    </source>
</evidence>
<protein>
    <submittedName>
        <fullName evidence="8">ABC-type nitrate/sulfonate/bicarbonate transport system, periplasmic component</fullName>
    </submittedName>
</protein>
<keyword evidence="3" id="KW-1003">Cell membrane</keyword>
<dbReference type="KEGG" id="nja:NSJP_2403"/>
<dbReference type="AlphaFoldDB" id="A0A1W1I6H4"/>
<dbReference type="STRING" id="1325564.NSJP_2403"/>
<comment type="subcellular location">
    <subcellularLocation>
        <location evidence="1">Endomembrane system</location>
    </subcellularLocation>
</comment>
<name>A0A1W1I6H4_9BACT</name>
<sequence length="452" mass="49910">MFEALVPNELEKEQTMNEPTPPRVLSPAPDALSPDEYFDRTLERSVAAAVLNAADPTRRQVLAGLGAAALTALIAELFPLGSLKAFAADPVGKPEKTDVSIGFIPITCGTPIIMAEPLGFYKKHGLNASVKRAAGWAMIRDWTVNEEVDAAHMLTPMPLAITLGAGSVPTPIYMPAIENINGQAITLHVKHKGVKSAAEMKGFRFCVPFDYSMHNYLLRYYLAEGGIHPDKDVQIRVVPPPEMVANLKAGNVDGYLGPDPFNQRAVYENVGFLYKLSREIWDRHPCCAFTVKKDYATAHPNTFLAMWRAIIDATHYASDPAHRKEIAAAIAPTNYLNQPVTVLEQVLTGTYADGLGSIKKDPHRIDFDPYPWHSMAIWILTQMKRWGHVKGDVNYKAVAEQVYRAADCDRIARELGYPAHQATSMTHVIMGKEFDPNKAEAYVKGFTIHSMA</sequence>
<evidence type="ECO:0000256" key="3">
    <source>
        <dbReference type="ARBA" id="ARBA00022475"/>
    </source>
</evidence>
<feature type="region of interest" description="Disordered" evidence="7">
    <location>
        <begin position="1"/>
        <end position="29"/>
    </location>
</feature>
<proteinExistence type="predicted"/>
<dbReference type="EMBL" id="LT828648">
    <property type="protein sequence ID" value="SLM48575.1"/>
    <property type="molecule type" value="Genomic_DNA"/>
</dbReference>
<dbReference type="PANTHER" id="PTHR30024">
    <property type="entry name" value="ALIPHATIC SULFONATES-BINDING PROTEIN-RELATED"/>
    <property type="match status" value="1"/>
</dbReference>
<keyword evidence="2" id="KW-0813">Transport</keyword>
<keyword evidence="4" id="KW-0997">Cell inner membrane</keyword>
<reference evidence="8 9" key="1">
    <citation type="submission" date="2017-03" db="EMBL/GenBank/DDBJ databases">
        <authorList>
            <person name="Afonso C.L."/>
            <person name="Miller P.J."/>
            <person name="Scott M.A."/>
            <person name="Spackman E."/>
            <person name="Goraichik I."/>
            <person name="Dimitrov K.M."/>
            <person name="Suarez D.L."/>
            <person name="Swayne D.E."/>
        </authorList>
    </citation>
    <scope>NUCLEOTIDE SEQUENCE [LARGE SCALE GENOMIC DNA]</scope>
    <source>
        <strain evidence="8">Genome sequencing of Nitrospira japonica strain NJ11</strain>
    </source>
</reference>
<gene>
    <name evidence="8" type="ORF">NSJP_2403</name>
</gene>
<dbReference type="Pfam" id="PF13379">
    <property type="entry name" value="NMT1_2"/>
    <property type="match status" value="1"/>
</dbReference>
<dbReference type="Proteomes" id="UP000192042">
    <property type="component" value="Chromosome I"/>
</dbReference>
<keyword evidence="6" id="KW-0472">Membrane</keyword>
<keyword evidence="5" id="KW-0732">Signal</keyword>
<keyword evidence="9" id="KW-1185">Reference proteome</keyword>